<evidence type="ECO:0000313" key="3">
    <source>
        <dbReference type="Proteomes" id="UP000263642"/>
    </source>
</evidence>
<name>A0A3D3R962_9PLAN</name>
<feature type="domain" description="STAS" evidence="1">
    <location>
        <begin position="27"/>
        <end position="119"/>
    </location>
</feature>
<comment type="caution">
    <text evidence="2">The sequence shown here is derived from an EMBL/GenBank/DDBJ whole genome shotgun (WGS) entry which is preliminary data.</text>
</comment>
<dbReference type="GO" id="GO:0043856">
    <property type="term" value="F:anti-sigma factor antagonist activity"/>
    <property type="evidence" value="ECO:0007669"/>
    <property type="project" value="TreeGrafter"/>
</dbReference>
<dbReference type="Proteomes" id="UP000263642">
    <property type="component" value="Unassembled WGS sequence"/>
</dbReference>
<gene>
    <name evidence="2" type="ORF">DIT97_21210</name>
</gene>
<accession>A0A3D3R962</accession>
<organism evidence="2 3">
    <name type="scientific">Gimesia maris</name>
    <dbReference type="NCBI Taxonomy" id="122"/>
    <lineage>
        <taxon>Bacteria</taxon>
        <taxon>Pseudomonadati</taxon>
        <taxon>Planctomycetota</taxon>
        <taxon>Planctomycetia</taxon>
        <taxon>Planctomycetales</taxon>
        <taxon>Planctomycetaceae</taxon>
        <taxon>Gimesia</taxon>
    </lineage>
</organism>
<dbReference type="Pfam" id="PF01740">
    <property type="entry name" value="STAS"/>
    <property type="match status" value="1"/>
</dbReference>
<evidence type="ECO:0000313" key="2">
    <source>
        <dbReference type="EMBL" id="HCO25414.1"/>
    </source>
</evidence>
<dbReference type="PANTHER" id="PTHR33495">
    <property type="entry name" value="ANTI-SIGMA FACTOR ANTAGONIST TM_1081-RELATED-RELATED"/>
    <property type="match status" value="1"/>
</dbReference>
<dbReference type="CDD" id="cd07043">
    <property type="entry name" value="STAS_anti-anti-sigma_factors"/>
    <property type="match status" value="1"/>
</dbReference>
<dbReference type="PROSITE" id="PS50801">
    <property type="entry name" value="STAS"/>
    <property type="match status" value="1"/>
</dbReference>
<reference evidence="2 3" key="1">
    <citation type="journal article" date="2018" name="Nat. Biotechnol.">
        <title>A standardized bacterial taxonomy based on genome phylogeny substantially revises the tree of life.</title>
        <authorList>
            <person name="Parks D.H."/>
            <person name="Chuvochina M."/>
            <person name="Waite D.W."/>
            <person name="Rinke C."/>
            <person name="Skarshewski A."/>
            <person name="Chaumeil P.A."/>
            <person name="Hugenholtz P."/>
        </authorList>
    </citation>
    <scope>NUCLEOTIDE SEQUENCE [LARGE SCALE GENOMIC DNA]</scope>
    <source>
        <strain evidence="2">UBA9375</strain>
    </source>
</reference>
<dbReference type="InterPro" id="IPR002645">
    <property type="entry name" value="STAS_dom"/>
</dbReference>
<protein>
    <recommendedName>
        <fullName evidence="1">STAS domain-containing protein</fullName>
    </recommendedName>
</protein>
<dbReference type="Gene3D" id="3.30.750.24">
    <property type="entry name" value="STAS domain"/>
    <property type="match status" value="1"/>
</dbReference>
<dbReference type="InterPro" id="IPR036513">
    <property type="entry name" value="STAS_dom_sf"/>
</dbReference>
<dbReference type="AlphaFoldDB" id="A0A3D3R962"/>
<dbReference type="EMBL" id="DQAY01000128">
    <property type="protein sequence ID" value="HCO25414.1"/>
    <property type="molecule type" value="Genomic_DNA"/>
</dbReference>
<sequence length="121" mass="13591">MPADYPPEIVKEGQVTVVALGPEYENLDEPRLDALTDVLLQIAETASPPIVVLDLSHTSFFGSAFIEVIFRMWNRLNHREGGKFTICGLSEYCTEVLEVTHLDQLWETFDTRDAAIKALNP</sequence>
<dbReference type="SUPFAM" id="SSF52091">
    <property type="entry name" value="SpoIIaa-like"/>
    <property type="match status" value="1"/>
</dbReference>
<evidence type="ECO:0000259" key="1">
    <source>
        <dbReference type="PROSITE" id="PS50801"/>
    </source>
</evidence>
<proteinExistence type="predicted"/>